<evidence type="ECO:0000256" key="3">
    <source>
        <dbReference type="ARBA" id="ARBA00022989"/>
    </source>
</evidence>
<evidence type="ECO:0000256" key="1">
    <source>
        <dbReference type="ARBA" id="ARBA00004167"/>
    </source>
</evidence>
<keyword evidence="3 6" id="KW-1133">Transmembrane helix</keyword>
<gene>
    <name evidence="7" type="ORF">EV644_101721</name>
</gene>
<reference evidence="7 8" key="1">
    <citation type="journal article" date="2015" name="Stand. Genomic Sci.">
        <title>Genomic Encyclopedia of Bacterial and Archaeal Type Strains, Phase III: the genomes of soil and plant-associated and newly described type strains.</title>
        <authorList>
            <person name="Whitman W.B."/>
            <person name="Woyke T."/>
            <person name="Klenk H.P."/>
            <person name="Zhou Y."/>
            <person name="Lilburn T.G."/>
            <person name="Beck B.J."/>
            <person name="De Vos P."/>
            <person name="Vandamme P."/>
            <person name="Eisen J.A."/>
            <person name="Garrity G."/>
            <person name="Hugenholtz P."/>
            <person name="Kyrpides N.C."/>
        </authorList>
    </citation>
    <scope>NUCLEOTIDE SEQUENCE [LARGE SCALE GENOMIC DNA]</scope>
    <source>
        <strain evidence="7 8">VKM Ac-2538</strain>
    </source>
</reference>
<evidence type="ECO:0000256" key="2">
    <source>
        <dbReference type="ARBA" id="ARBA00022692"/>
    </source>
</evidence>
<feature type="compositionally biased region" description="Low complexity" evidence="5">
    <location>
        <begin position="1"/>
        <end position="11"/>
    </location>
</feature>
<dbReference type="PRINTS" id="PR01217">
    <property type="entry name" value="PRICHEXTENSN"/>
</dbReference>
<feature type="compositionally biased region" description="Low complexity" evidence="5">
    <location>
        <begin position="62"/>
        <end position="72"/>
    </location>
</feature>
<keyword evidence="4 6" id="KW-0472">Membrane</keyword>
<evidence type="ECO:0000256" key="4">
    <source>
        <dbReference type="ARBA" id="ARBA00023136"/>
    </source>
</evidence>
<keyword evidence="2 6" id="KW-0812">Transmembrane</keyword>
<comment type="caution">
    <text evidence="7">The sequence shown here is derived from an EMBL/GenBank/DDBJ whole genome shotgun (WGS) entry which is preliminary data.</text>
</comment>
<dbReference type="Proteomes" id="UP000295818">
    <property type="component" value="Unassembled WGS sequence"/>
</dbReference>
<evidence type="ECO:0000313" key="8">
    <source>
        <dbReference type="Proteomes" id="UP000295818"/>
    </source>
</evidence>
<proteinExistence type="predicted"/>
<dbReference type="RefSeq" id="WP_158292734.1">
    <property type="nucleotide sequence ID" value="NZ_SLWM01000001.1"/>
</dbReference>
<dbReference type="InterPro" id="IPR007343">
    <property type="entry name" value="Uncharacterised_pept_Zn_put"/>
</dbReference>
<sequence length="436" mass="47470">MSQPPHGQQPSGPYPPNQPPYPGPSQYQSPQYQSPQYQSPQQPSPQQPAPPYQSQQPPQPQYQPSSYQRPQYRYGPPSVAPHQGQGFGWGPRFAPPSGPGGPGGFQPGWQPQLPRKKRSKGPLIAILSCCVLAVVGLWMFGVIRNNANDTPYTQPTYNVPTNGPTSSEPTSQPTDEPSEPQPTTTTTKPATPPPSPLSIVANNKLYRTGVQRTVNCKEAGVRPNNARNAAAYWARIKPCLDRAWAAPVAKAGYRFKAPAMSYWAGTSVSTPCGGGAVSVPFYCPTNQMMYMKVDVFVKSYNQYPDADSKAYARMWYARSIAHEYGHHVQNLTGILQAETRLSYESNGYAAELLLSRRTELQANCFAGVFLAANKRSYPINGALLKAWNKWVVTAGDEPGKGTHGSPASQKRFMGRSFVTGNPASCNTYKASPASVS</sequence>
<evidence type="ECO:0000256" key="6">
    <source>
        <dbReference type="SAM" id="Phobius"/>
    </source>
</evidence>
<dbReference type="EMBL" id="SLWM01000001">
    <property type="protein sequence ID" value="TCO32078.1"/>
    <property type="molecule type" value="Genomic_DNA"/>
</dbReference>
<comment type="subcellular location">
    <subcellularLocation>
        <location evidence="1">Membrane</location>
        <topology evidence="1">Single-pass membrane protein</topology>
    </subcellularLocation>
</comment>
<feature type="compositionally biased region" description="Pro residues" evidence="5">
    <location>
        <begin position="42"/>
        <end position="61"/>
    </location>
</feature>
<dbReference type="Pfam" id="PF04228">
    <property type="entry name" value="Zn_peptidase"/>
    <property type="match status" value="1"/>
</dbReference>
<organism evidence="7 8">
    <name type="scientific">Kribbella orskensis</name>
    <dbReference type="NCBI Taxonomy" id="2512216"/>
    <lineage>
        <taxon>Bacteria</taxon>
        <taxon>Bacillati</taxon>
        <taxon>Actinomycetota</taxon>
        <taxon>Actinomycetes</taxon>
        <taxon>Propionibacteriales</taxon>
        <taxon>Kribbellaceae</taxon>
        <taxon>Kribbella</taxon>
    </lineage>
</organism>
<evidence type="ECO:0000313" key="7">
    <source>
        <dbReference type="EMBL" id="TCO32078.1"/>
    </source>
</evidence>
<feature type="compositionally biased region" description="Pro residues" evidence="5">
    <location>
        <begin position="12"/>
        <end position="23"/>
    </location>
</feature>
<protein>
    <recommendedName>
        <fullName evidence="9">Metalloprotease</fullName>
    </recommendedName>
</protein>
<name>A0ABY2BY68_9ACTN</name>
<feature type="region of interest" description="Disordered" evidence="5">
    <location>
        <begin position="150"/>
        <end position="199"/>
    </location>
</feature>
<keyword evidence="8" id="KW-1185">Reference proteome</keyword>
<accession>A0ABY2BY68</accession>
<feature type="compositionally biased region" description="Polar residues" evidence="5">
    <location>
        <begin position="150"/>
        <end position="171"/>
    </location>
</feature>
<feature type="transmembrane region" description="Helical" evidence="6">
    <location>
        <begin position="123"/>
        <end position="143"/>
    </location>
</feature>
<evidence type="ECO:0008006" key="9">
    <source>
        <dbReference type="Google" id="ProtNLM"/>
    </source>
</evidence>
<evidence type="ECO:0000256" key="5">
    <source>
        <dbReference type="SAM" id="MobiDB-lite"/>
    </source>
</evidence>
<dbReference type="PANTHER" id="PTHR30168:SF0">
    <property type="entry name" value="INNER MEMBRANE PROTEIN"/>
    <property type="match status" value="1"/>
</dbReference>
<feature type="compositionally biased region" description="Low complexity" evidence="5">
    <location>
        <begin position="24"/>
        <end position="41"/>
    </location>
</feature>
<feature type="region of interest" description="Disordered" evidence="5">
    <location>
        <begin position="1"/>
        <end position="116"/>
    </location>
</feature>
<dbReference type="PANTHER" id="PTHR30168">
    <property type="entry name" value="PUTATIVE MEMBRANE PROTEIN YPFJ"/>
    <property type="match status" value="1"/>
</dbReference>